<keyword evidence="3" id="KW-1133">Transmembrane helix</keyword>
<keyword evidence="5" id="KW-1185">Reference proteome</keyword>
<reference evidence="4 5" key="1">
    <citation type="submission" date="2024-06" db="EMBL/GenBank/DDBJ databases">
        <authorList>
            <person name="Kraege A."/>
            <person name="Thomma B."/>
        </authorList>
    </citation>
    <scope>NUCLEOTIDE SEQUENCE [LARGE SCALE GENOMIC DNA]</scope>
</reference>
<dbReference type="InterPro" id="IPR021883">
    <property type="entry name" value="LPA1-like"/>
</dbReference>
<dbReference type="InterPro" id="IPR011990">
    <property type="entry name" value="TPR-like_helical_dom_sf"/>
</dbReference>
<keyword evidence="3" id="KW-0812">Transmembrane</keyword>
<dbReference type="PANTHER" id="PTHR35498">
    <property type="entry name" value="PROTEIN LOW PSII ACCUMULATION 1, CHLOROPLASTIC"/>
    <property type="match status" value="1"/>
</dbReference>
<evidence type="ECO:0000256" key="1">
    <source>
        <dbReference type="PROSITE-ProRule" id="PRU00339"/>
    </source>
</evidence>
<feature type="region of interest" description="Disordered" evidence="2">
    <location>
        <begin position="281"/>
        <end position="309"/>
    </location>
</feature>
<gene>
    <name evidence="4" type="primary">g1302</name>
    <name evidence="4" type="ORF">VP750_LOCUS1126</name>
</gene>
<dbReference type="InterPro" id="IPR019734">
    <property type="entry name" value="TPR_rpt"/>
</dbReference>
<organism evidence="4 5">
    <name type="scientific">Coccomyxa viridis</name>
    <dbReference type="NCBI Taxonomy" id="1274662"/>
    <lineage>
        <taxon>Eukaryota</taxon>
        <taxon>Viridiplantae</taxon>
        <taxon>Chlorophyta</taxon>
        <taxon>core chlorophytes</taxon>
        <taxon>Trebouxiophyceae</taxon>
        <taxon>Trebouxiophyceae incertae sedis</taxon>
        <taxon>Coccomyxaceae</taxon>
        <taxon>Coccomyxa</taxon>
    </lineage>
</organism>
<sequence>MPGSASEAVLQGQQAFDKAEYDAALQLFSTAMTMRPSDDEARAALYNGACAKAKLKDWQGAADDVLRAVNDYKLKLEVAVKDPDLKALRDRREWLDAVEKARGGVSSSAYANARAESKSPFRLVRLLTFGGLGAGAGIGLFIIISRLITALRGGEGAPDLTETLLNLSINSAALAGFSFLFFRDLRGAEKDRLVVDREEQLGRLLVELDNDRVVPLANFRGSVRPVLLAGSQGYLNRALKASELFRTELRARGISVIPIALTSKDPGEKLAALKREFRAGKEEKSGGFGSAPSAKPSSAAKAQPRKEDKKWQLKAASLEEWEGWAEEQKRAAGVKGDDIYIQVQLDGSIRRSGVGVPPWDRWLDDIPTLDSVQTRFTDGIGSSK</sequence>
<name>A0ABP1FPH7_9CHLO</name>
<dbReference type="Proteomes" id="UP001497392">
    <property type="component" value="Unassembled WGS sequence"/>
</dbReference>
<dbReference type="PANTHER" id="PTHR35498:SF4">
    <property type="entry name" value="PROTEIN LOW PSII ACCUMULATION 1, CHLOROPLASTIC"/>
    <property type="match status" value="1"/>
</dbReference>
<evidence type="ECO:0000256" key="2">
    <source>
        <dbReference type="SAM" id="MobiDB-lite"/>
    </source>
</evidence>
<feature type="repeat" description="TPR" evidence="1">
    <location>
        <begin position="5"/>
        <end position="38"/>
    </location>
</feature>
<feature type="transmembrane region" description="Helical" evidence="3">
    <location>
        <begin position="123"/>
        <end position="144"/>
    </location>
</feature>
<evidence type="ECO:0000313" key="5">
    <source>
        <dbReference type="Proteomes" id="UP001497392"/>
    </source>
</evidence>
<protein>
    <submittedName>
        <fullName evidence="4">G1302 protein</fullName>
    </submittedName>
</protein>
<dbReference type="PROSITE" id="PS50005">
    <property type="entry name" value="TPR"/>
    <property type="match status" value="1"/>
</dbReference>
<keyword evidence="1" id="KW-0802">TPR repeat</keyword>
<dbReference type="Pfam" id="PF11998">
    <property type="entry name" value="DUF3493"/>
    <property type="match status" value="1"/>
</dbReference>
<evidence type="ECO:0000313" key="4">
    <source>
        <dbReference type="EMBL" id="CAL5219467.1"/>
    </source>
</evidence>
<feature type="transmembrane region" description="Helical" evidence="3">
    <location>
        <begin position="164"/>
        <end position="182"/>
    </location>
</feature>
<proteinExistence type="predicted"/>
<feature type="compositionally biased region" description="Low complexity" evidence="2">
    <location>
        <begin position="290"/>
        <end position="302"/>
    </location>
</feature>
<keyword evidence="3" id="KW-0472">Membrane</keyword>
<dbReference type="EMBL" id="CAXHTA020000002">
    <property type="protein sequence ID" value="CAL5219467.1"/>
    <property type="molecule type" value="Genomic_DNA"/>
</dbReference>
<dbReference type="Gene3D" id="1.25.40.10">
    <property type="entry name" value="Tetratricopeptide repeat domain"/>
    <property type="match status" value="1"/>
</dbReference>
<comment type="caution">
    <text evidence="4">The sequence shown here is derived from an EMBL/GenBank/DDBJ whole genome shotgun (WGS) entry which is preliminary data.</text>
</comment>
<evidence type="ECO:0000256" key="3">
    <source>
        <dbReference type="SAM" id="Phobius"/>
    </source>
</evidence>
<accession>A0ABP1FPH7</accession>
<dbReference type="SUPFAM" id="SSF48452">
    <property type="entry name" value="TPR-like"/>
    <property type="match status" value="1"/>
</dbReference>